<dbReference type="EMBL" id="MT143803">
    <property type="protein sequence ID" value="QJB02723.1"/>
    <property type="molecule type" value="Genomic_DNA"/>
</dbReference>
<proteinExistence type="predicted"/>
<evidence type="ECO:0000313" key="1">
    <source>
        <dbReference type="EMBL" id="QJA98572.1"/>
    </source>
</evidence>
<organism evidence="2">
    <name type="scientific">viral metagenome</name>
    <dbReference type="NCBI Taxonomy" id="1070528"/>
    <lineage>
        <taxon>unclassified sequences</taxon>
        <taxon>metagenomes</taxon>
        <taxon>organismal metagenomes</taxon>
    </lineage>
</organism>
<sequence length="246" mass="28894">MNLFKKSSGEKFEDEKRKRQGAMLIKMYRDEKLNIPHTKFSKIIIDECNKIDPERKLSERELIERLFESGDAKKALIKASNEDSLITDDMVREYIDRYYVLLRDVLTSPDPKVWDAYEYQSQQLISVCSLEKIELFRTYLASKMDSDATCPYYVKKTFLGFLNVKDVPTVNDEETAEDIMDLVCPDLKKHNEEVWRALVDSLKWRGSDTLKKTMEQVKKTPKEKRHLRGRESCLFIETDEGVHYVG</sequence>
<evidence type="ECO:0000313" key="3">
    <source>
        <dbReference type="EMBL" id="QJI03133.1"/>
    </source>
</evidence>
<dbReference type="EMBL" id="MT145061">
    <property type="protein sequence ID" value="QJI03133.1"/>
    <property type="molecule type" value="Genomic_DNA"/>
</dbReference>
<reference evidence="2" key="1">
    <citation type="submission" date="2020-03" db="EMBL/GenBank/DDBJ databases">
        <title>The deep terrestrial virosphere.</title>
        <authorList>
            <person name="Holmfeldt K."/>
            <person name="Nilsson E."/>
            <person name="Simone D."/>
            <person name="Lopez-Fernandez M."/>
            <person name="Wu X."/>
            <person name="de Brujin I."/>
            <person name="Lundin D."/>
            <person name="Andersson A."/>
            <person name="Bertilsson S."/>
            <person name="Dopson M."/>
        </authorList>
    </citation>
    <scope>NUCLEOTIDE SEQUENCE</scope>
    <source>
        <strain evidence="1">MM171A01700</strain>
        <strain evidence="2">MM171B01089</strain>
        <strain evidence="3">TM448B04118</strain>
    </source>
</reference>
<accession>A0A6M3MAV1</accession>
<name>A0A6M3MAV1_9ZZZZ</name>
<dbReference type="EMBL" id="MT143591">
    <property type="protein sequence ID" value="QJA98572.1"/>
    <property type="molecule type" value="Genomic_DNA"/>
</dbReference>
<evidence type="ECO:0000313" key="2">
    <source>
        <dbReference type="EMBL" id="QJB02723.1"/>
    </source>
</evidence>
<protein>
    <submittedName>
        <fullName evidence="2">Uncharacterized protein</fullName>
    </submittedName>
</protein>
<dbReference type="AlphaFoldDB" id="A0A6M3MAV1"/>
<gene>
    <name evidence="1" type="ORF">MM171A01700_0007</name>
    <name evidence="2" type="ORF">MM171B01089_0008</name>
    <name evidence="3" type="ORF">TM448B04118_0002</name>
</gene>